<dbReference type="Pfam" id="PF00271">
    <property type="entry name" value="Helicase_C"/>
    <property type="match status" value="1"/>
</dbReference>
<dbReference type="GO" id="GO:0003677">
    <property type="term" value="F:DNA binding"/>
    <property type="evidence" value="ECO:0007669"/>
    <property type="project" value="UniProtKB-KW"/>
</dbReference>
<feature type="domain" description="Helicase ATP-binding" evidence="9">
    <location>
        <begin position="962"/>
        <end position="1118"/>
    </location>
</feature>
<dbReference type="InterPro" id="IPR027417">
    <property type="entry name" value="P-loop_NTPase"/>
</dbReference>
<comment type="caution">
    <text evidence="11">The sequence shown here is derived from an EMBL/GenBank/DDBJ whole genome shotgun (WGS) entry which is preliminary data.</text>
</comment>
<accession>A0A9P6DU77</accession>
<dbReference type="SMART" id="SM00487">
    <property type="entry name" value="DEXDc"/>
    <property type="match status" value="1"/>
</dbReference>
<protein>
    <recommendedName>
        <fullName evidence="7">DNA 3'-5' helicase</fullName>
        <ecNumber evidence="7">5.6.2.4</ecNumber>
    </recommendedName>
</protein>
<dbReference type="PANTHER" id="PTHR13710:SF105">
    <property type="entry name" value="ATP-DEPENDENT DNA HELICASE Q1"/>
    <property type="match status" value="1"/>
</dbReference>
<evidence type="ECO:0000259" key="9">
    <source>
        <dbReference type="PROSITE" id="PS51192"/>
    </source>
</evidence>
<dbReference type="GO" id="GO:0043138">
    <property type="term" value="F:3'-5' DNA helicase activity"/>
    <property type="evidence" value="ECO:0007669"/>
    <property type="project" value="UniProtKB-EC"/>
</dbReference>
<gene>
    <name evidence="11" type="ORF">BS47DRAFT_1362064</name>
</gene>
<dbReference type="GO" id="GO:0005694">
    <property type="term" value="C:chromosome"/>
    <property type="evidence" value="ECO:0007669"/>
    <property type="project" value="TreeGrafter"/>
</dbReference>
<dbReference type="Pfam" id="PF00270">
    <property type="entry name" value="DEAD"/>
    <property type="match status" value="1"/>
</dbReference>
<evidence type="ECO:0000256" key="5">
    <source>
        <dbReference type="ARBA" id="ARBA00023235"/>
    </source>
</evidence>
<keyword evidence="3" id="KW-0067">ATP-binding</keyword>
<evidence type="ECO:0000256" key="6">
    <source>
        <dbReference type="ARBA" id="ARBA00034617"/>
    </source>
</evidence>
<dbReference type="InterPro" id="IPR001650">
    <property type="entry name" value="Helicase_C-like"/>
</dbReference>
<dbReference type="OrthoDB" id="2507344at2759"/>
<dbReference type="EC" id="5.6.2.4" evidence="7"/>
<keyword evidence="8" id="KW-0472">Membrane</keyword>
<evidence type="ECO:0000259" key="10">
    <source>
        <dbReference type="PROSITE" id="PS51194"/>
    </source>
</evidence>
<evidence type="ECO:0000313" key="12">
    <source>
        <dbReference type="Proteomes" id="UP000886523"/>
    </source>
</evidence>
<dbReference type="PROSITE" id="PS51192">
    <property type="entry name" value="HELICASE_ATP_BIND_1"/>
    <property type="match status" value="1"/>
</dbReference>
<dbReference type="Proteomes" id="UP000886523">
    <property type="component" value="Unassembled WGS sequence"/>
</dbReference>
<proteinExistence type="inferred from homology"/>
<dbReference type="EMBL" id="MU128966">
    <property type="protein sequence ID" value="KAF9513982.1"/>
    <property type="molecule type" value="Genomic_DNA"/>
</dbReference>
<organism evidence="11 12">
    <name type="scientific">Hydnum rufescens UP504</name>
    <dbReference type="NCBI Taxonomy" id="1448309"/>
    <lineage>
        <taxon>Eukaryota</taxon>
        <taxon>Fungi</taxon>
        <taxon>Dikarya</taxon>
        <taxon>Basidiomycota</taxon>
        <taxon>Agaricomycotina</taxon>
        <taxon>Agaricomycetes</taxon>
        <taxon>Cantharellales</taxon>
        <taxon>Hydnaceae</taxon>
        <taxon>Hydnum</taxon>
    </lineage>
</organism>
<feature type="transmembrane region" description="Helical" evidence="8">
    <location>
        <begin position="1440"/>
        <end position="1461"/>
    </location>
</feature>
<evidence type="ECO:0000256" key="4">
    <source>
        <dbReference type="ARBA" id="ARBA00023125"/>
    </source>
</evidence>
<evidence type="ECO:0000256" key="2">
    <source>
        <dbReference type="ARBA" id="ARBA00022741"/>
    </source>
</evidence>
<dbReference type="PROSITE" id="PS51194">
    <property type="entry name" value="HELICASE_CTER"/>
    <property type="match status" value="1"/>
</dbReference>
<dbReference type="InterPro" id="IPR011545">
    <property type="entry name" value="DEAD/DEAH_box_helicase_dom"/>
</dbReference>
<dbReference type="GO" id="GO:0009378">
    <property type="term" value="F:four-way junction helicase activity"/>
    <property type="evidence" value="ECO:0007669"/>
    <property type="project" value="TreeGrafter"/>
</dbReference>
<comment type="similarity">
    <text evidence="1">Belongs to the helicase family. RecQ subfamily.</text>
</comment>
<name>A0A9P6DU77_9AGAM</name>
<evidence type="ECO:0000256" key="7">
    <source>
        <dbReference type="ARBA" id="ARBA00034808"/>
    </source>
</evidence>
<feature type="domain" description="Helicase C-terminal" evidence="10">
    <location>
        <begin position="1144"/>
        <end position="1316"/>
    </location>
</feature>
<evidence type="ECO:0000256" key="1">
    <source>
        <dbReference type="ARBA" id="ARBA00005446"/>
    </source>
</evidence>
<evidence type="ECO:0000256" key="3">
    <source>
        <dbReference type="ARBA" id="ARBA00022840"/>
    </source>
</evidence>
<sequence>MPTPDFRKCIYDNCQELIDVAGDLSLIVVLTPVPSTTPPKVPSITFVSAPKASALQESFIYTLSLNPLHHWCLMMSLSPQPQETLLWIISHSKSHSDHHRDLAPDFDETIKTLNLSDSSFSSPTGSVEVMDILPPPIEGHRCLLCVYRCCSISSQRNHFHQFHPHEKFHKRHFTPCLMQSWYAHDLAARPPGERYQWVVKSPAKPKEPLTVFLERQRVHLGKMVEPGDSPEISNREVHVLLDRNRFHTIYPTLNECTRIHELCQTPTSATFSDFENLLSWVQSYMKVIELATIHLPGAMLTSVTRTRSDFSHDLTPPFAWPSARSTRDRRQRVLLRLLAFVIRSSSQDLSSLGIHLSPVDRAVVTNFTLEMVGVAPVVSQTASQFPSDIGALDQLLILLITTEPAVSHGQAPHILERFIVGVSLGSGVLWHPPSTLAPLLRDIQWLFHAIVLVHMFANMKNDLSAAFTFFHEMKSVCLNETSALPFSFLRTNLTIASGLANHAQSDGNLTWYPRGDMLSFDGIPIKLEDVKTMAQDLVKETEGALEKLIVHSFDDFEALVAKHMDLSRPESGLIDEVSNLQPGYSLFTETRNGYDQYENTLLQYLVEKEKFATHVSSNPPQWLWDHAKILRFLALDAEFLVLLQQAIYGTVGAPPRQTEQQMLFFSNTREAQRNVVAQHGIIQCIFRYNKTQRQTYSSRVIVRTPAHAISKCILRYGALVRPATTFLTRLLYGSASIRYEHCVFVSYGHMMPEGQLSKNWSARTFQYLKTALGVRAWRHILKFLLRALTSTATNPQGHDIDALDPPPEDMGIDVGFGHSASTGKHYGRESDLVSGLSGTSERTLEEICRVFHTFLGLGVEIPQVPLLPSDPNASSVTTVLSNSSAQLQLGRVLSEGMHNALSTLLPAFCNSIASFMSHQAGPQSTITPSTYIPPHASLLLHLWRLHGNNAKFRSVEQSDLVAACLVPHTHVFGILPTGGGKSDAYMIPAMVNPDVITIVVLSLRALEADVQLRLQSTHISSRRWDSSNSTHATLQLIPLELAITDDFIQWCMPRARNKILQRIVIDEAHLIYSWRTFRPFKHLCDLVELGVQIVLLSATATPRMVNSVLQILGLELKTMRIIRAPRTSRPELTYSHIRLEDSNAVENYVIRLVHEFQVDMPPNDRILVVCNTKLQVGRFVDRIQPKPFHYMGGEPDRDTEFLRWHNGMPEDLIAPSQVLVGTMAVSHGIDHPNITHVILAELPSTIDIYEQSFGRGGRRQQRTKCFAVFSCAPRPCEDHGNAEIISLAENMPPTACLRRLRDLYYDGVHYSCTQLGGQLCEFCEIEMSWITSSPYSSSPCSSSSCSSSPAARPPAARTSVDRGSIDRGSLIVALWIVALWIVALWIVALWIVALWIVALWIVVPLIAPLWLVPLQLVVLRLVVLRLVVLRLVPLQLVPLWIVAPLIAPLWIVVPLIAPLWLAPLLTAPPLIVPQQLVSLLIARLLFLVLDPPPPIELDHLQDQI</sequence>
<keyword evidence="4" id="KW-0238">DNA-binding</keyword>
<dbReference type="GO" id="GO:0005737">
    <property type="term" value="C:cytoplasm"/>
    <property type="evidence" value="ECO:0007669"/>
    <property type="project" value="TreeGrafter"/>
</dbReference>
<reference evidence="11" key="1">
    <citation type="journal article" date="2020" name="Nat. Commun.">
        <title>Large-scale genome sequencing of mycorrhizal fungi provides insights into the early evolution of symbiotic traits.</title>
        <authorList>
            <person name="Miyauchi S."/>
            <person name="Kiss E."/>
            <person name="Kuo A."/>
            <person name="Drula E."/>
            <person name="Kohler A."/>
            <person name="Sanchez-Garcia M."/>
            <person name="Morin E."/>
            <person name="Andreopoulos B."/>
            <person name="Barry K.W."/>
            <person name="Bonito G."/>
            <person name="Buee M."/>
            <person name="Carver A."/>
            <person name="Chen C."/>
            <person name="Cichocki N."/>
            <person name="Clum A."/>
            <person name="Culley D."/>
            <person name="Crous P.W."/>
            <person name="Fauchery L."/>
            <person name="Girlanda M."/>
            <person name="Hayes R.D."/>
            <person name="Keri Z."/>
            <person name="LaButti K."/>
            <person name="Lipzen A."/>
            <person name="Lombard V."/>
            <person name="Magnuson J."/>
            <person name="Maillard F."/>
            <person name="Murat C."/>
            <person name="Nolan M."/>
            <person name="Ohm R.A."/>
            <person name="Pangilinan J."/>
            <person name="Pereira M.F."/>
            <person name="Perotto S."/>
            <person name="Peter M."/>
            <person name="Pfister S."/>
            <person name="Riley R."/>
            <person name="Sitrit Y."/>
            <person name="Stielow J.B."/>
            <person name="Szollosi G."/>
            <person name="Zifcakova L."/>
            <person name="Stursova M."/>
            <person name="Spatafora J.W."/>
            <person name="Tedersoo L."/>
            <person name="Vaario L.M."/>
            <person name="Yamada A."/>
            <person name="Yan M."/>
            <person name="Wang P."/>
            <person name="Xu J."/>
            <person name="Bruns T."/>
            <person name="Baldrian P."/>
            <person name="Vilgalys R."/>
            <person name="Dunand C."/>
            <person name="Henrissat B."/>
            <person name="Grigoriev I.V."/>
            <person name="Hibbett D."/>
            <person name="Nagy L.G."/>
            <person name="Martin F.M."/>
        </authorList>
    </citation>
    <scope>NUCLEOTIDE SEQUENCE</scope>
    <source>
        <strain evidence="11">UP504</strain>
    </source>
</reference>
<keyword evidence="2" id="KW-0547">Nucleotide-binding</keyword>
<keyword evidence="12" id="KW-1185">Reference proteome</keyword>
<dbReference type="Gene3D" id="3.40.50.300">
    <property type="entry name" value="P-loop containing nucleotide triphosphate hydrolases"/>
    <property type="match status" value="2"/>
</dbReference>
<keyword evidence="8" id="KW-1133">Transmembrane helix</keyword>
<dbReference type="GO" id="GO:0005524">
    <property type="term" value="F:ATP binding"/>
    <property type="evidence" value="ECO:0007669"/>
    <property type="project" value="UniProtKB-KW"/>
</dbReference>
<dbReference type="GO" id="GO:0000724">
    <property type="term" value="P:double-strand break repair via homologous recombination"/>
    <property type="evidence" value="ECO:0007669"/>
    <property type="project" value="TreeGrafter"/>
</dbReference>
<evidence type="ECO:0000313" key="11">
    <source>
        <dbReference type="EMBL" id="KAF9513982.1"/>
    </source>
</evidence>
<dbReference type="InterPro" id="IPR014001">
    <property type="entry name" value="Helicase_ATP-bd"/>
</dbReference>
<dbReference type="PANTHER" id="PTHR13710">
    <property type="entry name" value="DNA HELICASE RECQ FAMILY MEMBER"/>
    <property type="match status" value="1"/>
</dbReference>
<keyword evidence="8" id="KW-0812">Transmembrane</keyword>
<keyword evidence="5" id="KW-0413">Isomerase</keyword>
<comment type="catalytic activity">
    <reaction evidence="6">
        <text>Couples ATP hydrolysis with the unwinding of duplex DNA by translocating in the 3'-5' direction.</text>
        <dbReference type="EC" id="5.6.2.4"/>
    </reaction>
</comment>
<dbReference type="SUPFAM" id="SSF52540">
    <property type="entry name" value="P-loop containing nucleoside triphosphate hydrolases"/>
    <property type="match status" value="1"/>
</dbReference>
<evidence type="ECO:0000256" key="8">
    <source>
        <dbReference type="SAM" id="Phobius"/>
    </source>
</evidence>
<feature type="transmembrane region" description="Helical" evidence="8">
    <location>
        <begin position="1370"/>
        <end position="1403"/>
    </location>
</feature>